<keyword evidence="2" id="KW-1185">Reference proteome</keyword>
<proteinExistence type="predicted"/>
<evidence type="ECO:0000313" key="1">
    <source>
        <dbReference type="EMBL" id="KAK9222084.1"/>
    </source>
</evidence>
<evidence type="ECO:0000313" key="2">
    <source>
        <dbReference type="Proteomes" id="UP001428341"/>
    </source>
</evidence>
<reference evidence="1 2" key="1">
    <citation type="submission" date="2024-05" db="EMBL/GenBank/DDBJ databases">
        <title>Haplotype-resolved chromosome-level genome assembly of Huyou (Citrus changshanensis).</title>
        <authorList>
            <person name="Miao C."/>
            <person name="Chen W."/>
            <person name="Wu Y."/>
            <person name="Wang L."/>
            <person name="Zhao S."/>
            <person name="Grierson D."/>
            <person name="Xu C."/>
            <person name="Chen K."/>
        </authorList>
    </citation>
    <scope>NUCLEOTIDE SEQUENCE [LARGE SCALE GENOMIC DNA]</scope>
    <source>
        <strain evidence="1">01-14</strain>
        <tissue evidence="1">Leaf</tissue>
    </source>
</reference>
<dbReference type="EMBL" id="JBCGBO010000002">
    <property type="protein sequence ID" value="KAK9222084.1"/>
    <property type="molecule type" value="Genomic_DNA"/>
</dbReference>
<comment type="caution">
    <text evidence="1">The sequence shown here is derived from an EMBL/GenBank/DDBJ whole genome shotgun (WGS) entry which is preliminary data.</text>
</comment>
<name>A0AAP0MTU6_9ROSI</name>
<gene>
    <name evidence="1" type="ORF">WN944_010515</name>
</gene>
<dbReference type="AlphaFoldDB" id="A0AAP0MTU6"/>
<sequence length="180" mass="20177">MEDSGVSVSVTVFPPAMGSSPPVPHLVDFVSVPCPKVLRSSPVLCQKVSLSSKPIFSWSSPAALGNDLNREGIYFGCRARVGSPIHFWGRGLVPPYMHNLSRARSHVPGPPYEACLSERSREHFEASFRPADESLLRKTGRRMSLWENRMSMRRPMLRVTLFISHARWPLKRSDQTPVGH</sequence>
<dbReference type="Proteomes" id="UP001428341">
    <property type="component" value="Unassembled WGS sequence"/>
</dbReference>
<protein>
    <submittedName>
        <fullName evidence="1">Uncharacterized protein</fullName>
    </submittedName>
</protein>
<accession>A0AAP0MTU6</accession>
<organism evidence="1 2">
    <name type="scientific">Citrus x changshan-huyou</name>
    <dbReference type="NCBI Taxonomy" id="2935761"/>
    <lineage>
        <taxon>Eukaryota</taxon>
        <taxon>Viridiplantae</taxon>
        <taxon>Streptophyta</taxon>
        <taxon>Embryophyta</taxon>
        <taxon>Tracheophyta</taxon>
        <taxon>Spermatophyta</taxon>
        <taxon>Magnoliopsida</taxon>
        <taxon>eudicotyledons</taxon>
        <taxon>Gunneridae</taxon>
        <taxon>Pentapetalae</taxon>
        <taxon>rosids</taxon>
        <taxon>malvids</taxon>
        <taxon>Sapindales</taxon>
        <taxon>Rutaceae</taxon>
        <taxon>Aurantioideae</taxon>
        <taxon>Citrus</taxon>
    </lineage>
</organism>